<gene>
    <name evidence="2" type="ORF">L3X38_025003</name>
</gene>
<accession>A0AAD4Z6N8</accession>
<name>A0AAD4Z6N8_PRUDU</name>
<sequence length="165" mass="18490">MGCNEESNPNVPTKGNQTMEIGTSSGGETVESHKTSVNEFDPTVRRLRVGKCLSLHDADILKNILMPTVLCKTNIILFIGNGILPRDSKWSNCVEYPIRSSINCPQQDPCSFDNGVVVMYIMKMLSEGKALDLVFLPVAKKNMRAHVLGRFKSDEECSWDTYRIY</sequence>
<comment type="caution">
    <text evidence="2">The sequence shown here is derived from an EMBL/GenBank/DDBJ whole genome shotgun (WGS) entry which is preliminary data.</text>
</comment>
<evidence type="ECO:0000256" key="1">
    <source>
        <dbReference type="SAM" id="MobiDB-lite"/>
    </source>
</evidence>
<evidence type="ECO:0000313" key="3">
    <source>
        <dbReference type="Proteomes" id="UP001054821"/>
    </source>
</evidence>
<dbReference type="AlphaFoldDB" id="A0AAD4Z6N8"/>
<dbReference type="EMBL" id="JAJFAZ020000004">
    <property type="protein sequence ID" value="KAI5334870.1"/>
    <property type="molecule type" value="Genomic_DNA"/>
</dbReference>
<organism evidence="2 3">
    <name type="scientific">Prunus dulcis</name>
    <name type="common">Almond</name>
    <name type="synonym">Amygdalus dulcis</name>
    <dbReference type="NCBI Taxonomy" id="3755"/>
    <lineage>
        <taxon>Eukaryota</taxon>
        <taxon>Viridiplantae</taxon>
        <taxon>Streptophyta</taxon>
        <taxon>Embryophyta</taxon>
        <taxon>Tracheophyta</taxon>
        <taxon>Spermatophyta</taxon>
        <taxon>Magnoliopsida</taxon>
        <taxon>eudicotyledons</taxon>
        <taxon>Gunneridae</taxon>
        <taxon>Pentapetalae</taxon>
        <taxon>rosids</taxon>
        <taxon>fabids</taxon>
        <taxon>Rosales</taxon>
        <taxon>Rosaceae</taxon>
        <taxon>Amygdaloideae</taxon>
        <taxon>Amygdaleae</taxon>
        <taxon>Prunus</taxon>
    </lineage>
</organism>
<feature type="region of interest" description="Disordered" evidence="1">
    <location>
        <begin position="1"/>
        <end position="37"/>
    </location>
</feature>
<protein>
    <submittedName>
        <fullName evidence="2">Uncharacterized protein</fullName>
    </submittedName>
</protein>
<proteinExistence type="predicted"/>
<evidence type="ECO:0000313" key="2">
    <source>
        <dbReference type="EMBL" id="KAI5334870.1"/>
    </source>
</evidence>
<feature type="compositionally biased region" description="Polar residues" evidence="1">
    <location>
        <begin position="1"/>
        <end position="27"/>
    </location>
</feature>
<keyword evidence="3" id="KW-1185">Reference proteome</keyword>
<dbReference type="Proteomes" id="UP001054821">
    <property type="component" value="Chromosome 4"/>
</dbReference>
<reference evidence="2 3" key="1">
    <citation type="journal article" date="2022" name="G3 (Bethesda)">
        <title>Whole-genome sequence and methylome profiling of the almond [Prunus dulcis (Mill.) D.A. Webb] cultivar 'Nonpareil'.</title>
        <authorList>
            <person name="D'Amico-Willman K.M."/>
            <person name="Ouma W.Z."/>
            <person name="Meulia T."/>
            <person name="Sideli G.M."/>
            <person name="Gradziel T.M."/>
            <person name="Fresnedo-Ramirez J."/>
        </authorList>
    </citation>
    <scope>NUCLEOTIDE SEQUENCE [LARGE SCALE GENOMIC DNA]</scope>
    <source>
        <strain evidence="2">Clone GOH B32 T37-40</strain>
    </source>
</reference>